<reference evidence="11 12" key="1">
    <citation type="journal article" date="2016" name="Int. J. Syst. Evol. Microbiol.">
        <title>Acidipila dinghuensis sp. nov., an acidobacterium isolated from forest soil.</title>
        <authorList>
            <person name="Jiang Y.W."/>
            <person name="Wang J."/>
            <person name="Chen M.H."/>
            <person name="Lv Y.Y."/>
            <person name="Qiu L.H."/>
        </authorList>
    </citation>
    <scope>NUCLEOTIDE SEQUENCE [LARGE SCALE GENOMIC DNA]</scope>
    <source>
        <strain evidence="11 12">DHOF10</strain>
    </source>
</reference>
<feature type="binding site" evidence="7 10">
    <location>
        <position position="98"/>
    </location>
    <ligand>
        <name>Mg(2+)</name>
        <dbReference type="ChEBI" id="CHEBI:18420"/>
    </ligand>
</feature>
<accession>A0A4Q1SAU7</accession>
<keyword evidence="11" id="KW-0489">Methyltransferase</keyword>
<dbReference type="EC" id="2.1.2.11" evidence="7"/>
<evidence type="ECO:0000256" key="4">
    <source>
        <dbReference type="ARBA" id="ARBA00022655"/>
    </source>
</evidence>
<comment type="subcellular location">
    <subcellularLocation>
        <location evidence="7">Cytoplasm</location>
    </subcellularLocation>
</comment>
<keyword evidence="7 10" id="KW-0460">Magnesium</keyword>
<dbReference type="EMBL" id="SDMK01000004">
    <property type="protein sequence ID" value="RXS93812.1"/>
    <property type="molecule type" value="Genomic_DNA"/>
</dbReference>
<feature type="binding site" evidence="7 9">
    <location>
        <begin position="59"/>
        <end position="60"/>
    </location>
    <ligand>
        <name>3-methyl-2-oxobutanoate</name>
        <dbReference type="ChEBI" id="CHEBI:11851"/>
    </ligand>
</feature>
<dbReference type="AlphaFoldDB" id="A0A4Q1SAU7"/>
<feature type="binding site" evidence="7 9">
    <location>
        <position position="98"/>
    </location>
    <ligand>
        <name>3-methyl-2-oxobutanoate</name>
        <dbReference type="ChEBI" id="CHEBI:11851"/>
    </ligand>
</feature>
<dbReference type="Proteomes" id="UP000290253">
    <property type="component" value="Unassembled WGS sequence"/>
</dbReference>
<dbReference type="NCBIfam" id="NF001452">
    <property type="entry name" value="PRK00311.1"/>
    <property type="match status" value="1"/>
</dbReference>
<evidence type="ECO:0000256" key="5">
    <source>
        <dbReference type="ARBA" id="ARBA00022679"/>
    </source>
</evidence>
<dbReference type="GO" id="GO:0032259">
    <property type="term" value="P:methylation"/>
    <property type="evidence" value="ECO:0007669"/>
    <property type="project" value="UniProtKB-KW"/>
</dbReference>
<keyword evidence="5 7" id="KW-0808">Transferase</keyword>
<dbReference type="NCBIfam" id="TIGR00222">
    <property type="entry name" value="panB"/>
    <property type="match status" value="1"/>
</dbReference>
<dbReference type="HAMAP" id="MF_00156">
    <property type="entry name" value="PanB"/>
    <property type="match status" value="1"/>
</dbReference>
<dbReference type="InterPro" id="IPR015813">
    <property type="entry name" value="Pyrv/PenolPyrv_kinase-like_dom"/>
</dbReference>
<evidence type="ECO:0000256" key="1">
    <source>
        <dbReference type="ARBA" id="ARBA00005033"/>
    </source>
</evidence>
<feature type="active site" description="Proton acceptor" evidence="7 8">
    <location>
        <position position="197"/>
    </location>
</feature>
<evidence type="ECO:0000313" key="12">
    <source>
        <dbReference type="Proteomes" id="UP000290253"/>
    </source>
</evidence>
<dbReference type="GO" id="GO:0003864">
    <property type="term" value="F:3-methyl-2-oxobutanoate hydroxymethyltransferase activity"/>
    <property type="evidence" value="ECO:0007669"/>
    <property type="project" value="UniProtKB-UniRule"/>
</dbReference>
<dbReference type="InterPro" id="IPR003700">
    <property type="entry name" value="Pantoate_hydroxy_MeTrfase"/>
</dbReference>
<dbReference type="PANTHER" id="PTHR20881:SF0">
    <property type="entry name" value="3-METHYL-2-OXOBUTANOATE HYDROXYMETHYLTRANSFERASE"/>
    <property type="match status" value="1"/>
</dbReference>
<feature type="binding site" evidence="7 9">
    <location>
        <position position="128"/>
    </location>
    <ligand>
        <name>3-methyl-2-oxobutanoate</name>
        <dbReference type="ChEBI" id="CHEBI:11851"/>
    </ligand>
</feature>
<keyword evidence="7 10" id="KW-0479">Metal-binding</keyword>
<dbReference type="PANTHER" id="PTHR20881">
    <property type="entry name" value="3-METHYL-2-OXOBUTANOATE HYDROXYMETHYLTRANSFERASE"/>
    <property type="match status" value="1"/>
</dbReference>
<dbReference type="RefSeq" id="WP_129209655.1">
    <property type="nucleotide sequence ID" value="NZ_BMGU01000002.1"/>
</dbReference>
<evidence type="ECO:0000256" key="2">
    <source>
        <dbReference type="ARBA" id="ARBA00008676"/>
    </source>
</evidence>
<feature type="binding site" evidence="7 10">
    <location>
        <position position="59"/>
    </location>
    <ligand>
        <name>Mg(2+)</name>
        <dbReference type="ChEBI" id="CHEBI:18420"/>
    </ligand>
</feature>
<comment type="caution">
    <text evidence="11">The sequence shown here is derived from an EMBL/GenBank/DDBJ whole genome shotgun (WGS) entry which is preliminary data.</text>
</comment>
<dbReference type="Pfam" id="PF02548">
    <property type="entry name" value="Pantoate_transf"/>
    <property type="match status" value="1"/>
</dbReference>
<dbReference type="OrthoDB" id="9781789at2"/>
<dbReference type="SUPFAM" id="SSF51621">
    <property type="entry name" value="Phosphoenolpyruvate/pyruvate domain"/>
    <property type="match status" value="1"/>
</dbReference>
<evidence type="ECO:0000256" key="9">
    <source>
        <dbReference type="PIRSR" id="PIRSR000388-2"/>
    </source>
</evidence>
<sequence length="309" mass="32756">MSLTQFCSAGSGAPASKITFPFLEEKKRAHVPITALTAYDYATARLVDEAGVDMILVGDSLAMVVMGHDNTLAVTVDEMLHHTRAVRRAVQRSLVVADMPFGSYHVSVAESVANAVRFVKEGGAAAVKIEGGATRCELVERLTDAEIPVVCHMGLTPQAVHRMGGYKVQGKTAAAAEVMMRDARMLEAAGAAVMVLEGVPREVAEKITSQLRIPTIGIGAGPGCDGQILVFHDLVNLSFSRPAKFVRQYADGAALFRGAIESYVRDVESGAFPSEEESYHLTKQVAAALDLDGGGDGTADDPEAILREA</sequence>
<dbReference type="UniPathway" id="UPA00028">
    <property type="reaction ID" value="UER00003"/>
</dbReference>
<organism evidence="11 12">
    <name type="scientific">Silvibacterium dinghuense</name>
    <dbReference type="NCBI Taxonomy" id="1560006"/>
    <lineage>
        <taxon>Bacteria</taxon>
        <taxon>Pseudomonadati</taxon>
        <taxon>Acidobacteriota</taxon>
        <taxon>Terriglobia</taxon>
        <taxon>Terriglobales</taxon>
        <taxon>Acidobacteriaceae</taxon>
        <taxon>Silvibacterium</taxon>
    </lineage>
</organism>
<evidence type="ECO:0000313" key="11">
    <source>
        <dbReference type="EMBL" id="RXS93812.1"/>
    </source>
</evidence>
<comment type="function">
    <text evidence="6 7">Catalyzes the reversible reaction in which hydroxymethyl group from 5,10-methylenetetrahydrofolate is transferred onto alpha-ketoisovalerate to form ketopantoate.</text>
</comment>
<comment type="pathway">
    <text evidence="1 7">Cofactor biosynthesis; (R)-pantothenate biosynthesis; (R)-pantoate from 3-methyl-2-oxobutanoate: step 1/2.</text>
</comment>
<evidence type="ECO:0000256" key="3">
    <source>
        <dbReference type="ARBA" id="ARBA00011424"/>
    </source>
</evidence>
<comment type="catalytic activity">
    <reaction evidence="7">
        <text>(6R)-5,10-methylene-5,6,7,8-tetrahydrofolate + 3-methyl-2-oxobutanoate + H2O = 2-dehydropantoate + (6S)-5,6,7,8-tetrahydrofolate</text>
        <dbReference type="Rhea" id="RHEA:11824"/>
        <dbReference type="ChEBI" id="CHEBI:11561"/>
        <dbReference type="ChEBI" id="CHEBI:11851"/>
        <dbReference type="ChEBI" id="CHEBI:15377"/>
        <dbReference type="ChEBI" id="CHEBI:15636"/>
        <dbReference type="ChEBI" id="CHEBI:57453"/>
        <dbReference type="EC" id="2.1.2.11"/>
    </reaction>
</comment>
<dbReference type="InterPro" id="IPR040442">
    <property type="entry name" value="Pyrv_kinase-like_dom_sf"/>
</dbReference>
<dbReference type="GO" id="GO:0015940">
    <property type="term" value="P:pantothenate biosynthetic process"/>
    <property type="evidence" value="ECO:0007669"/>
    <property type="project" value="UniProtKB-UniRule"/>
</dbReference>
<evidence type="ECO:0000256" key="8">
    <source>
        <dbReference type="PIRSR" id="PIRSR000388-1"/>
    </source>
</evidence>
<feature type="binding site" evidence="7 10">
    <location>
        <position position="130"/>
    </location>
    <ligand>
        <name>Mg(2+)</name>
        <dbReference type="ChEBI" id="CHEBI:18420"/>
    </ligand>
</feature>
<proteinExistence type="inferred from homology"/>
<gene>
    <name evidence="7 11" type="primary">panB</name>
    <name evidence="11" type="ORF">ESZ00_17370</name>
</gene>
<evidence type="ECO:0000256" key="10">
    <source>
        <dbReference type="PIRSR" id="PIRSR000388-3"/>
    </source>
</evidence>
<dbReference type="GO" id="GO:0000287">
    <property type="term" value="F:magnesium ion binding"/>
    <property type="evidence" value="ECO:0007669"/>
    <property type="project" value="TreeGrafter"/>
</dbReference>
<protein>
    <recommendedName>
        <fullName evidence="7">3-methyl-2-oxobutanoate hydroxymethyltransferase</fullName>
        <ecNumber evidence="7">2.1.2.11</ecNumber>
    </recommendedName>
    <alternativeName>
        <fullName evidence="7">Ketopantoate hydroxymethyltransferase</fullName>
        <shortName evidence="7">KPHMT</shortName>
    </alternativeName>
</protein>
<comment type="similarity">
    <text evidence="2 7">Belongs to the PanB family.</text>
</comment>
<dbReference type="GO" id="GO:0008168">
    <property type="term" value="F:methyltransferase activity"/>
    <property type="evidence" value="ECO:0007669"/>
    <property type="project" value="UniProtKB-KW"/>
</dbReference>
<dbReference type="CDD" id="cd06557">
    <property type="entry name" value="KPHMT-like"/>
    <property type="match status" value="1"/>
</dbReference>
<keyword evidence="12" id="KW-1185">Reference proteome</keyword>
<dbReference type="Gene3D" id="3.20.20.60">
    <property type="entry name" value="Phosphoenolpyruvate-binding domains"/>
    <property type="match status" value="1"/>
</dbReference>
<dbReference type="GO" id="GO:0005737">
    <property type="term" value="C:cytoplasm"/>
    <property type="evidence" value="ECO:0007669"/>
    <property type="project" value="UniProtKB-SubCell"/>
</dbReference>
<evidence type="ECO:0000256" key="6">
    <source>
        <dbReference type="ARBA" id="ARBA00056497"/>
    </source>
</evidence>
<name>A0A4Q1SAU7_9BACT</name>
<dbReference type="FunFam" id="3.20.20.60:FF:000003">
    <property type="entry name" value="3-methyl-2-oxobutanoate hydroxymethyltransferase"/>
    <property type="match status" value="1"/>
</dbReference>
<comment type="subunit">
    <text evidence="3 7">Homodecamer; pentamer of dimers.</text>
</comment>
<dbReference type="PIRSF" id="PIRSF000388">
    <property type="entry name" value="Pantoate_hydroxy_MeTrfase"/>
    <property type="match status" value="1"/>
</dbReference>
<evidence type="ECO:0000256" key="7">
    <source>
        <dbReference type="HAMAP-Rule" id="MF_00156"/>
    </source>
</evidence>
<keyword evidence="7" id="KW-0963">Cytoplasm</keyword>
<keyword evidence="4 7" id="KW-0566">Pantothenate biosynthesis</keyword>
<comment type="cofactor">
    <cofactor evidence="7 10">
        <name>Mg(2+)</name>
        <dbReference type="ChEBI" id="CHEBI:18420"/>
    </cofactor>
    <text evidence="7 10">Binds 1 Mg(2+) ion per subunit.</text>
</comment>